<evidence type="ECO:0000313" key="5">
    <source>
        <dbReference type="EMBL" id="CRP38396.1"/>
    </source>
</evidence>
<keyword evidence="1" id="KW-0805">Transcription regulation</keyword>
<dbReference type="InterPro" id="IPR039418">
    <property type="entry name" value="LexA-like"/>
</dbReference>
<accession>A0A9P1VYE6</accession>
<dbReference type="PANTHER" id="PTHR40661:SF2">
    <property type="entry name" value="HTH-TYPE TRANSCRIPTIONAL REGULATOR PRTR"/>
    <property type="match status" value="1"/>
</dbReference>
<dbReference type="InterPro" id="IPR036286">
    <property type="entry name" value="LexA/Signal_pep-like_sf"/>
</dbReference>
<dbReference type="PANTHER" id="PTHR40661">
    <property type="match status" value="1"/>
</dbReference>
<dbReference type="Pfam" id="PF00717">
    <property type="entry name" value="Peptidase_S24"/>
    <property type="match status" value="1"/>
</dbReference>
<dbReference type="EMBL" id="CVVU01000219">
    <property type="protein sequence ID" value="CRP38396.1"/>
    <property type="molecule type" value="Genomic_DNA"/>
</dbReference>
<dbReference type="GO" id="GO:0003677">
    <property type="term" value="F:DNA binding"/>
    <property type="evidence" value="ECO:0007669"/>
    <property type="project" value="UniProtKB-KW"/>
</dbReference>
<dbReference type="CDD" id="cd06529">
    <property type="entry name" value="S24_LexA-like"/>
    <property type="match status" value="1"/>
</dbReference>
<organism evidence="5 6">
    <name type="scientific">Pseudomonas aeruginosa</name>
    <dbReference type="NCBI Taxonomy" id="287"/>
    <lineage>
        <taxon>Bacteria</taxon>
        <taxon>Pseudomonadati</taxon>
        <taxon>Pseudomonadota</taxon>
        <taxon>Gammaproteobacteria</taxon>
        <taxon>Pseudomonadales</taxon>
        <taxon>Pseudomonadaceae</taxon>
        <taxon>Pseudomonas</taxon>
    </lineage>
</organism>
<evidence type="ECO:0000256" key="3">
    <source>
        <dbReference type="ARBA" id="ARBA00023163"/>
    </source>
</evidence>
<dbReference type="Proteomes" id="UP000045039">
    <property type="component" value="Unassembled WGS sequence"/>
</dbReference>
<comment type="caution">
    <text evidence="5">The sequence shown here is derived from an EMBL/GenBank/DDBJ whole genome shotgun (WGS) entry which is preliminary data.</text>
</comment>
<name>A0A9P1VYE6_PSEAI</name>
<evidence type="ECO:0000259" key="4">
    <source>
        <dbReference type="Pfam" id="PF00717"/>
    </source>
</evidence>
<sequence length="275" mass="31154">MANICSRGYLAMSTFSHLLNDGIVHAMDIYQIRKQNLIQLIGGQRKSACAERWEMSPAHLSQILSDKTRKNLGDDVARRIEQLEGLPRGWLDLAHKRAQQLLLIDSTKEAEYAGPISVWDNETPLDEDEVELPYYDQVELAAGDGRIAVQEIPGRKLRFSLPALREAGVNPKKAICAKIRGNSMEPLIMDRSTIGIDQSATDVIDGEIYALEHEGMLRVKYLYRLPGGGLRLRSFNRAEHDDEEYSPKEMQSQGISIIGWVFWWSTLRSRGAFKR</sequence>
<reference evidence="6" key="1">
    <citation type="submission" date="2015-06" db="EMBL/GenBank/DDBJ databases">
        <authorList>
            <person name="Radhakrishnan Rajesh"/>
            <person name="Underwood Anthony"/>
            <person name="Al-Shahib Ali"/>
        </authorList>
    </citation>
    <scope>NUCLEOTIDE SEQUENCE [LARGE SCALE GENOMIC DNA]</scope>
    <source>
        <strain evidence="6">P19_London_7_VIM_2_05_10</strain>
    </source>
</reference>
<evidence type="ECO:0000256" key="2">
    <source>
        <dbReference type="ARBA" id="ARBA00023125"/>
    </source>
</evidence>
<keyword evidence="3" id="KW-0804">Transcription</keyword>
<evidence type="ECO:0000256" key="1">
    <source>
        <dbReference type="ARBA" id="ARBA00023015"/>
    </source>
</evidence>
<gene>
    <name evidence="5" type="primary">prtR_4</name>
    <name evidence="5" type="ORF">PAERUG_P19_London_7_VIM_2_05_10_04286</name>
</gene>
<dbReference type="InterPro" id="IPR015927">
    <property type="entry name" value="Peptidase_S24_S26A/B/C"/>
</dbReference>
<dbReference type="Gene3D" id="2.10.109.10">
    <property type="entry name" value="Umud Fragment, subunit A"/>
    <property type="match status" value="1"/>
</dbReference>
<feature type="domain" description="Peptidase S24/S26A/S26B/S26C" evidence="4">
    <location>
        <begin position="139"/>
        <end position="261"/>
    </location>
</feature>
<evidence type="ECO:0000313" key="6">
    <source>
        <dbReference type="Proteomes" id="UP000045039"/>
    </source>
</evidence>
<proteinExistence type="predicted"/>
<dbReference type="AlphaFoldDB" id="A0A9P1VYE6"/>
<protein>
    <submittedName>
        <fullName evidence="5">HTH-type transcriptional regulator PrtR</fullName>
    </submittedName>
</protein>
<dbReference type="SUPFAM" id="SSF51306">
    <property type="entry name" value="LexA/Signal peptidase"/>
    <property type="match status" value="1"/>
</dbReference>
<keyword evidence="2" id="KW-0238">DNA-binding</keyword>